<dbReference type="GO" id="GO:0006417">
    <property type="term" value="P:regulation of translation"/>
    <property type="evidence" value="ECO:0007669"/>
    <property type="project" value="UniProtKB-KW"/>
</dbReference>
<sequence length="625" mass="71209">MKVFSMEKIKKTQGDKTIFNNVAFSISEGDKIGVLGVNGTGKSTLLNIIAGTEDYDEGMKDHPNDYSISYLDQDPDFNETLTIMEYLYASDSPVFTLIKNYEKTLLVLQENPQDPAVQDRLLHLQQKMDEMGAWETSADARTFLTKLGLPDFSRSLSELSGGQKKRAALAKTLIETPDLLILDEPTNHLDYESIKWLEEYLAKYSGSVLFVTHDRYFLDNVAKKIWEIEQGNLYEYKGNYADFLEAKAIREENESQDRAKKENLFKTELAWIRRGAKARSTKQKARIQRFETLEENVKNKSKQESLEIGLSGTRLGKKVIELKEISKSFTTDPLIQSFSFLFKPGDRIGIVGRNGTGKSTLLNILAGTIPIDSGEIEIGQTVKIGYYTQVNEEIDPGLRMIEYIRKTADSITLKDGSIITAAQMLEKFLFPLNTHGTLIRKLSGGEKRRLFLLKILMSSPNVLLLDEPTNDLDTQTLTVLEDYLQTFPGVVVTVSHDRYFLDKTCDHLFVFRAAGTIDFYYGGYTDFLEDEKAEQAPAPVKRAVVQERTEKKKKLTYAEKIEWGTIEEDMEKIEDRLVAITSEMAVAGSDFEKIRLLLEEEAQLTEKLEQTMERWEYLAEKQEDQ</sequence>
<gene>
    <name evidence="14" type="ORF">I6J18_22130</name>
</gene>
<keyword evidence="7" id="KW-0378">Hydrolase</keyword>
<feature type="domain" description="ABC transporter" evidence="13">
    <location>
        <begin position="320"/>
        <end position="547"/>
    </location>
</feature>
<dbReference type="PANTHER" id="PTHR42855">
    <property type="entry name" value="ABC TRANSPORTER ATP-BINDING SUBUNIT"/>
    <property type="match status" value="1"/>
</dbReference>
<dbReference type="GO" id="GO:0006412">
    <property type="term" value="P:translation"/>
    <property type="evidence" value="ECO:0007669"/>
    <property type="project" value="UniProtKB-KW"/>
</dbReference>
<dbReference type="Gene3D" id="3.40.50.300">
    <property type="entry name" value="P-loop containing nucleotide triphosphate hydrolases"/>
    <property type="match status" value="2"/>
</dbReference>
<name>A0A974NM97_PERPY</name>
<keyword evidence="5" id="KW-0677">Repeat</keyword>
<dbReference type="FunFam" id="3.40.50.300:FF:000183">
    <property type="entry name" value="ABC transporter ATP-binding protein yjjK"/>
    <property type="match status" value="1"/>
</dbReference>
<dbReference type="InterPro" id="IPR032524">
    <property type="entry name" value="ABC_tran_C"/>
</dbReference>
<dbReference type="Pfam" id="PF16326">
    <property type="entry name" value="ABC_tran_CTD"/>
    <property type="match status" value="1"/>
</dbReference>
<reference evidence="14 15" key="1">
    <citation type="submission" date="2021-01" db="EMBL/GenBank/DDBJ databases">
        <title>FDA dAtabase for Regulatory Grade micrObial Sequences (FDA-ARGOS): Supporting development and validation of Infectious Disease Dx tests.</title>
        <authorList>
            <person name="Nelson B."/>
            <person name="Plummer A."/>
            <person name="Tallon L."/>
            <person name="Sadzewicz L."/>
            <person name="Zhao X."/>
            <person name="Boylan J."/>
            <person name="Ott S."/>
            <person name="Bowen H."/>
            <person name="Vavikolanu K."/>
            <person name="Mehta A."/>
            <person name="Aluvathingal J."/>
            <person name="Nadendla S."/>
            <person name="Myers T."/>
            <person name="Yan Y."/>
            <person name="Sichtig H."/>
        </authorList>
    </citation>
    <scope>NUCLEOTIDE SEQUENCE [LARGE SCALE GENOMIC DNA]</scope>
    <source>
        <strain evidence="14 15">FDAARGOS_1161</strain>
    </source>
</reference>
<keyword evidence="9" id="KW-0810">Translation regulation</keyword>
<dbReference type="Proteomes" id="UP000595254">
    <property type="component" value="Chromosome"/>
</dbReference>
<keyword evidence="3" id="KW-0820">tRNA-binding</keyword>
<dbReference type="KEGG" id="ppsr:I6J18_22130"/>
<dbReference type="GO" id="GO:0003677">
    <property type="term" value="F:DNA binding"/>
    <property type="evidence" value="ECO:0007669"/>
    <property type="project" value="InterPro"/>
</dbReference>
<evidence type="ECO:0000256" key="10">
    <source>
        <dbReference type="ARBA" id="ARBA00022884"/>
    </source>
</evidence>
<keyword evidence="8 14" id="KW-0067">ATP-binding</keyword>
<dbReference type="GO" id="GO:0005524">
    <property type="term" value="F:ATP binding"/>
    <property type="evidence" value="ECO:0007669"/>
    <property type="project" value="UniProtKB-KW"/>
</dbReference>
<accession>A0A974NM97</accession>
<feature type="domain" description="ABC transporter" evidence="13">
    <location>
        <begin position="4"/>
        <end position="255"/>
    </location>
</feature>
<dbReference type="InterPro" id="IPR003593">
    <property type="entry name" value="AAA+_ATPase"/>
</dbReference>
<keyword evidence="10" id="KW-0694">RNA-binding</keyword>
<keyword evidence="2" id="KW-0963">Cytoplasm</keyword>
<evidence type="ECO:0000256" key="1">
    <source>
        <dbReference type="ARBA" id="ARBA00005868"/>
    </source>
</evidence>
<dbReference type="SUPFAM" id="SSF52540">
    <property type="entry name" value="P-loop containing nucleoside triphosphate hydrolases"/>
    <property type="match status" value="2"/>
</dbReference>
<dbReference type="InterPro" id="IPR051309">
    <property type="entry name" value="ABCF_ATPase"/>
</dbReference>
<keyword evidence="15" id="KW-1185">Reference proteome</keyword>
<keyword evidence="11" id="KW-0648">Protein biosynthesis</keyword>
<evidence type="ECO:0000256" key="9">
    <source>
        <dbReference type="ARBA" id="ARBA00022845"/>
    </source>
</evidence>
<dbReference type="EMBL" id="CP068053">
    <property type="protein sequence ID" value="QQT00240.1"/>
    <property type="molecule type" value="Genomic_DNA"/>
</dbReference>
<dbReference type="Pfam" id="PF00005">
    <property type="entry name" value="ABC_tran"/>
    <property type="match status" value="2"/>
</dbReference>
<keyword evidence="12" id="KW-0175">Coiled coil</keyword>
<feature type="coiled-coil region" evidence="12">
    <location>
        <begin position="594"/>
        <end position="625"/>
    </location>
</feature>
<dbReference type="InterPro" id="IPR003439">
    <property type="entry name" value="ABC_transporter-like_ATP-bd"/>
</dbReference>
<evidence type="ECO:0000256" key="12">
    <source>
        <dbReference type="SAM" id="Coils"/>
    </source>
</evidence>
<evidence type="ECO:0000259" key="13">
    <source>
        <dbReference type="PROSITE" id="PS50893"/>
    </source>
</evidence>
<comment type="similarity">
    <text evidence="1">Belongs to the ABC transporter superfamily. ABCF family. Translational throttle EttA subfamily.</text>
</comment>
<dbReference type="AlphaFoldDB" id="A0A974NM97"/>
<dbReference type="CDD" id="cd03221">
    <property type="entry name" value="ABCF_EF-3"/>
    <property type="match status" value="2"/>
</dbReference>
<dbReference type="GO" id="GO:0000049">
    <property type="term" value="F:tRNA binding"/>
    <property type="evidence" value="ECO:0007669"/>
    <property type="project" value="UniProtKB-KW"/>
</dbReference>
<evidence type="ECO:0000256" key="6">
    <source>
        <dbReference type="ARBA" id="ARBA00022741"/>
    </source>
</evidence>
<evidence type="ECO:0000313" key="14">
    <source>
        <dbReference type="EMBL" id="QQT00240.1"/>
    </source>
</evidence>
<keyword evidence="6" id="KW-0547">Nucleotide-binding</keyword>
<dbReference type="PANTHER" id="PTHR42855:SF1">
    <property type="entry name" value="ABC TRANSPORTER DOMAIN-CONTAINING PROTEIN"/>
    <property type="match status" value="1"/>
</dbReference>
<protein>
    <submittedName>
        <fullName evidence="14">ABC-F family ATP-binding cassette domain-containing protein</fullName>
    </submittedName>
</protein>
<keyword evidence="4" id="KW-0699">rRNA-binding</keyword>
<dbReference type="InterPro" id="IPR017871">
    <property type="entry name" value="ABC_transporter-like_CS"/>
</dbReference>
<evidence type="ECO:0000256" key="5">
    <source>
        <dbReference type="ARBA" id="ARBA00022737"/>
    </source>
</evidence>
<proteinExistence type="inferred from homology"/>
<dbReference type="FunFam" id="3.40.50.300:FF:000011">
    <property type="entry name" value="Putative ABC transporter ATP-binding component"/>
    <property type="match status" value="1"/>
</dbReference>
<organism evidence="14 15">
    <name type="scientific">Peribacillus psychrosaccharolyticus</name>
    <name type="common">Bacillus psychrosaccharolyticus</name>
    <dbReference type="NCBI Taxonomy" id="1407"/>
    <lineage>
        <taxon>Bacteria</taxon>
        <taxon>Bacillati</taxon>
        <taxon>Bacillota</taxon>
        <taxon>Bacilli</taxon>
        <taxon>Bacillales</taxon>
        <taxon>Bacillaceae</taxon>
        <taxon>Peribacillus</taxon>
    </lineage>
</organism>
<evidence type="ECO:0000256" key="11">
    <source>
        <dbReference type="ARBA" id="ARBA00022917"/>
    </source>
</evidence>
<dbReference type="InterPro" id="IPR032781">
    <property type="entry name" value="ABC_tran_Xtn"/>
</dbReference>
<dbReference type="GO" id="GO:0019843">
    <property type="term" value="F:rRNA binding"/>
    <property type="evidence" value="ECO:0007669"/>
    <property type="project" value="UniProtKB-KW"/>
</dbReference>
<dbReference type="PROSITE" id="PS50893">
    <property type="entry name" value="ABC_TRANSPORTER_2"/>
    <property type="match status" value="2"/>
</dbReference>
<dbReference type="Pfam" id="PF12848">
    <property type="entry name" value="ABC_tran_Xtn"/>
    <property type="match status" value="1"/>
</dbReference>
<evidence type="ECO:0000256" key="3">
    <source>
        <dbReference type="ARBA" id="ARBA00022555"/>
    </source>
</evidence>
<evidence type="ECO:0000256" key="7">
    <source>
        <dbReference type="ARBA" id="ARBA00022801"/>
    </source>
</evidence>
<dbReference type="PROSITE" id="PS00211">
    <property type="entry name" value="ABC_TRANSPORTER_1"/>
    <property type="match status" value="2"/>
</dbReference>
<evidence type="ECO:0000256" key="4">
    <source>
        <dbReference type="ARBA" id="ARBA00022730"/>
    </source>
</evidence>
<evidence type="ECO:0000256" key="2">
    <source>
        <dbReference type="ARBA" id="ARBA00022490"/>
    </source>
</evidence>
<dbReference type="GO" id="GO:0016887">
    <property type="term" value="F:ATP hydrolysis activity"/>
    <property type="evidence" value="ECO:0007669"/>
    <property type="project" value="InterPro"/>
</dbReference>
<dbReference type="InterPro" id="IPR027417">
    <property type="entry name" value="P-loop_NTPase"/>
</dbReference>
<dbReference type="RefSeq" id="WP_201647737.1">
    <property type="nucleotide sequence ID" value="NZ_CP068053.1"/>
</dbReference>
<evidence type="ECO:0000313" key="15">
    <source>
        <dbReference type="Proteomes" id="UP000595254"/>
    </source>
</evidence>
<evidence type="ECO:0000256" key="8">
    <source>
        <dbReference type="ARBA" id="ARBA00022840"/>
    </source>
</evidence>
<dbReference type="SMART" id="SM00382">
    <property type="entry name" value="AAA"/>
    <property type="match status" value="2"/>
</dbReference>